<sequence>MCGIFALIKINKAHQFNFNLYEEYLNSPYITKRPQLIEELLIKNQRPNNINLDLDKLQLLNSRGPDYQGKIELNQPYYQLLYHSLLHMRGDQNTFIKQPLIKEQFILQYNGEIYNINPDESDTMFLMNKLQQVQSIHDIQKLLLSLNGDYSFIFHDLLKQKIYIAKDPFGKRSLLLSFIDNGFVLSSQALQKNIPIEMEEEEDDEDDGKTVDEKYLMKKYLNEFNQAINKSCIELPNNSIIEINLSGQEIQWNKIQISQFLNFDQIQQIDFQNTLDFNICKIYEILIKSTKEIIQNIFGFQQHFINNVQNIQQNQQQGRIGILFSGGIDCSIITHMVCKLLPDNSQIDLINVAFLNDAPDRITAKIAHQELQNLHKNQQLNLILIDKTLDDVYKEEKLFLEILYPKITHMDFNIAMILNIASQYNIETRVLLSGLGADEIFCGYARYKHALKRGHAELIEEMNFDLFRLWNRNLGRDDRAVSKNGKELRFPFLNIELVEYIRQNIHPSQYLMGDTKSILRIICQKEGLNVISKHGKKAIQFGTKIAKLSNKRFFGGNKKAKGTSNYNIK</sequence>
<proteinExistence type="predicted"/>
<keyword evidence="3" id="KW-0315">Glutamine amidotransferase</keyword>
<evidence type="ECO:0000313" key="5">
    <source>
        <dbReference type="EMBL" id="CAD8051068.1"/>
    </source>
</evidence>
<dbReference type="GO" id="GO:0006529">
    <property type="term" value="P:asparagine biosynthetic process"/>
    <property type="evidence" value="ECO:0007669"/>
    <property type="project" value="UniProtKB-KW"/>
</dbReference>
<dbReference type="CDD" id="cd01991">
    <property type="entry name" value="Asn_synthase_B_C"/>
    <property type="match status" value="1"/>
</dbReference>
<evidence type="ECO:0000256" key="3">
    <source>
        <dbReference type="ARBA" id="ARBA00022962"/>
    </source>
</evidence>
<evidence type="ECO:0000313" key="6">
    <source>
        <dbReference type="Proteomes" id="UP000692954"/>
    </source>
</evidence>
<accession>A0A8S1K6T6</accession>
<evidence type="ECO:0000256" key="2">
    <source>
        <dbReference type="ARBA" id="ARBA00022888"/>
    </source>
</evidence>
<dbReference type="PROSITE" id="PS51278">
    <property type="entry name" value="GATASE_TYPE_2"/>
    <property type="match status" value="1"/>
</dbReference>
<dbReference type="EMBL" id="CAJJDN010000005">
    <property type="protein sequence ID" value="CAD8051068.1"/>
    <property type="molecule type" value="Genomic_DNA"/>
</dbReference>
<dbReference type="InterPro" id="IPR051857">
    <property type="entry name" value="Asn_synthetase_domain"/>
</dbReference>
<dbReference type="InterPro" id="IPR017932">
    <property type="entry name" value="GATase_2_dom"/>
</dbReference>
<protein>
    <recommendedName>
        <fullName evidence="4">Glutamine amidotransferase type-2 domain-containing protein</fullName>
    </recommendedName>
</protein>
<evidence type="ECO:0000259" key="4">
    <source>
        <dbReference type="PROSITE" id="PS51278"/>
    </source>
</evidence>
<name>A0A8S1K6T6_9CILI</name>
<reference evidence="5" key="1">
    <citation type="submission" date="2021-01" db="EMBL/GenBank/DDBJ databases">
        <authorList>
            <consortium name="Genoscope - CEA"/>
            <person name="William W."/>
        </authorList>
    </citation>
    <scope>NUCLEOTIDE SEQUENCE</scope>
</reference>
<comment type="caution">
    <text evidence="5">The sequence shown here is derived from an EMBL/GenBank/DDBJ whole genome shotgun (WGS) entry which is preliminary data.</text>
</comment>
<dbReference type="InterPro" id="IPR001962">
    <property type="entry name" value="Asn_synthase"/>
</dbReference>
<keyword evidence="6" id="KW-1185">Reference proteome</keyword>
<dbReference type="OrthoDB" id="10252281at2759"/>
<dbReference type="Pfam" id="PF13537">
    <property type="entry name" value="GATase_7"/>
    <property type="match status" value="1"/>
</dbReference>
<dbReference type="Proteomes" id="UP000692954">
    <property type="component" value="Unassembled WGS sequence"/>
</dbReference>
<dbReference type="PANTHER" id="PTHR45937">
    <property type="entry name" value="ASPARAGINE SYNTHETASE DOMAIN-CONTAINING PROTEIN 1"/>
    <property type="match status" value="1"/>
</dbReference>
<dbReference type="AlphaFoldDB" id="A0A8S1K6T6"/>
<keyword evidence="2" id="KW-0061">Asparagine biosynthesis</keyword>
<feature type="domain" description="Glutamine amidotransferase type-2" evidence="4">
    <location>
        <begin position="2"/>
        <end position="246"/>
    </location>
</feature>
<evidence type="ECO:0000256" key="1">
    <source>
        <dbReference type="ARBA" id="ARBA00022605"/>
    </source>
</evidence>
<dbReference type="GO" id="GO:0004066">
    <property type="term" value="F:asparagine synthase (glutamine-hydrolyzing) activity"/>
    <property type="evidence" value="ECO:0007669"/>
    <property type="project" value="InterPro"/>
</dbReference>
<gene>
    <name evidence="5" type="ORF">PSON_ATCC_30995.1.T0050335</name>
</gene>
<dbReference type="Pfam" id="PF00733">
    <property type="entry name" value="Asn_synthase"/>
    <property type="match status" value="1"/>
</dbReference>
<organism evidence="5 6">
    <name type="scientific">Paramecium sonneborni</name>
    <dbReference type="NCBI Taxonomy" id="65129"/>
    <lineage>
        <taxon>Eukaryota</taxon>
        <taxon>Sar</taxon>
        <taxon>Alveolata</taxon>
        <taxon>Ciliophora</taxon>
        <taxon>Intramacronucleata</taxon>
        <taxon>Oligohymenophorea</taxon>
        <taxon>Peniculida</taxon>
        <taxon>Parameciidae</taxon>
        <taxon>Paramecium</taxon>
    </lineage>
</organism>
<dbReference type="PANTHER" id="PTHR45937:SF1">
    <property type="entry name" value="ASPARAGINE SYNTHETASE DOMAIN-CONTAINING PROTEIN 1"/>
    <property type="match status" value="1"/>
</dbReference>
<keyword evidence="1" id="KW-0028">Amino-acid biosynthesis</keyword>